<dbReference type="InterPro" id="IPR041657">
    <property type="entry name" value="HTH_17"/>
</dbReference>
<dbReference type="GO" id="GO:0003677">
    <property type="term" value="F:DNA binding"/>
    <property type="evidence" value="ECO:0007669"/>
    <property type="project" value="UniProtKB-KW"/>
</dbReference>
<dbReference type="Proteomes" id="UP000839530">
    <property type="component" value="Unassembled WGS sequence"/>
</dbReference>
<dbReference type="EMBL" id="RSUV01000007">
    <property type="protein sequence ID" value="MIV44299.1"/>
    <property type="molecule type" value="Genomic_DNA"/>
</dbReference>
<proteinExistence type="predicted"/>
<keyword evidence="2" id="KW-0238">DNA-binding</keyword>
<protein>
    <submittedName>
        <fullName evidence="2">DNA-binding protein</fullName>
    </submittedName>
</protein>
<organism evidence="2">
    <name type="scientific">Salmonella enterica</name>
    <name type="common">Salmonella choleraesuis</name>
    <dbReference type="NCBI Taxonomy" id="28901"/>
    <lineage>
        <taxon>Bacteria</taxon>
        <taxon>Pseudomonadati</taxon>
        <taxon>Pseudomonadota</taxon>
        <taxon>Gammaproteobacteria</taxon>
        <taxon>Enterobacterales</taxon>
        <taxon>Enterobacteriaceae</taxon>
        <taxon>Salmonella</taxon>
    </lineage>
</organism>
<accession>A0A402WFD9</accession>
<reference evidence="2" key="1">
    <citation type="submission" date="2018-07" db="EMBL/GenBank/DDBJ databases">
        <authorList>
            <consortium name="GenomeTrakr network: Whole genome sequencing for foodborne pathogen traceback"/>
        </authorList>
    </citation>
    <scope>NUCLEOTIDE SEQUENCE [LARGE SCALE GENOMIC DNA]</scope>
    <source>
        <strain evidence="2">CFSAN048114</strain>
    </source>
</reference>
<name>A0A402WFD9_SALER</name>
<gene>
    <name evidence="2" type="ORF">A7E06_12365</name>
</gene>
<dbReference type="Pfam" id="PF12728">
    <property type="entry name" value="HTH_17"/>
    <property type="match status" value="1"/>
</dbReference>
<feature type="domain" description="Helix-turn-helix" evidence="1">
    <location>
        <begin position="34"/>
        <end position="63"/>
    </location>
</feature>
<sequence length="151" mass="16246">SYALDATARTTAEITILALAGIYFIGVTMESHSLTLDEACAFLKISRPTATNWIRTGRLQATRKDPTKQKSPYLTTRQACIAALQSPMHTVAVSAGDGIKEERKCHSSAEVKYGTPRTHSRAGGELRKVLGLPTSGSLLSYMTSAKLNCGE</sequence>
<evidence type="ECO:0000313" key="2">
    <source>
        <dbReference type="EMBL" id="MIV44299.1"/>
    </source>
</evidence>
<dbReference type="AlphaFoldDB" id="A0A402WFD9"/>
<evidence type="ECO:0000259" key="1">
    <source>
        <dbReference type="Pfam" id="PF12728"/>
    </source>
</evidence>
<feature type="non-terminal residue" evidence="2">
    <location>
        <position position="1"/>
    </location>
</feature>
<comment type="caution">
    <text evidence="2">The sequence shown here is derived from an EMBL/GenBank/DDBJ whole genome shotgun (WGS) entry which is preliminary data.</text>
</comment>